<name>A0A6C7E3V1_ILUCY</name>
<organism evidence="1 2">
    <name type="scientific">Ilumatobacter coccineus (strain NBRC 103263 / KCTC 29153 / YM16-304)</name>
    <dbReference type="NCBI Taxonomy" id="1313172"/>
    <lineage>
        <taxon>Bacteria</taxon>
        <taxon>Bacillati</taxon>
        <taxon>Actinomycetota</taxon>
        <taxon>Acidimicrobiia</taxon>
        <taxon>Acidimicrobiales</taxon>
        <taxon>Ilumatobacteraceae</taxon>
        <taxon>Ilumatobacter</taxon>
    </lineage>
</organism>
<dbReference type="SUPFAM" id="SSF55729">
    <property type="entry name" value="Acyl-CoA N-acyltransferases (Nat)"/>
    <property type="match status" value="1"/>
</dbReference>
<dbReference type="AlphaFoldDB" id="A0A6C7E3V1"/>
<evidence type="ECO:0008006" key="3">
    <source>
        <dbReference type="Google" id="ProtNLM"/>
    </source>
</evidence>
<dbReference type="Proteomes" id="UP000011863">
    <property type="component" value="Chromosome"/>
</dbReference>
<sequence>MSFRERGVEPADGYTANGFVVRPLVPADVVLDHDAVMASRDFLFHWEQDPPYPPEDFSVDDNLADLVQMDGEHRGGTRDTYTVMNADESQVLGCVYVIPGDDRMFRSAVVTSHDGTDLSTVDATVAFWVRPSTWSDGFERTLLDSLLAWLRDDWSLESPVIVTNEHLDHQIATIESLGLTRRFAYDRDQDMYTSFAYA</sequence>
<evidence type="ECO:0000313" key="2">
    <source>
        <dbReference type="Proteomes" id="UP000011863"/>
    </source>
</evidence>
<reference evidence="1 2" key="1">
    <citation type="journal article" date="2013" name="Int. J. Syst. Evol. Microbiol.">
        <title>Ilumatobacter nonamiense sp. nov. and Ilumatobacter coccineum sp. nov., isolated from seashore sand.</title>
        <authorList>
            <person name="Matsumoto A."/>
            <person name="Kasai H."/>
            <person name="Matsuo Y."/>
            <person name="Shizuri Y."/>
            <person name="Ichikawa N."/>
            <person name="Fujita N."/>
            <person name="Omura S."/>
            <person name="Takahashi Y."/>
        </authorList>
    </citation>
    <scope>NUCLEOTIDE SEQUENCE [LARGE SCALE GENOMIC DNA]</scope>
    <source>
        <strain evidence="2">NBRC 103263 / KCTC 29153 / YM16-304</strain>
    </source>
</reference>
<dbReference type="KEGG" id="aym:YM304_10370"/>
<gene>
    <name evidence="1" type="ORF">YM304_10370</name>
</gene>
<dbReference type="Gene3D" id="3.40.630.30">
    <property type="match status" value="1"/>
</dbReference>
<dbReference type="OrthoDB" id="3774915at2"/>
<protein>
    <recommendedName>
        <fullName evidence="3">N-acetyltransferase domain-containing protein</fullName>
    </recommendedName>
</protein>
<keyword evidence="2" id="KW-1185">Reference proteome</keyword>
<accession>A0A6C7E3V1</accession>
<evidence type="ECO:0000313" key="1">
    <source>
        <dbReference type="EMBL" id="BAN01351.1"/>
    </source>
</evidence>
<dbReference type="InterPro" id="IPR016181">
    <property type="entry name" value="Acyl_CoA_acyltransferase"/>
</dbReference>
<dbReference type="RefSeq" id="WP_015440598.1">
    <property type="nucleotide sequence ID" value="NC_020520.1"/>
</dbReference>
<dbReference type="EMBL" id="AP012057">
    <property type="protein sequence ID" value="BAN01351.1"/>
    <property type="molecule type" value="Genomic_DNA"/>
</dbReference>
<proteinExistence type="predicted"/>